<feature type="signal peptide" evidence="2">
    <location>
        <begin position="1"/>
        <end position="21"/>
    </location>
</feature>
<keyword evidence="2" id="KW-0732">Signal</keyword>
<sequence length="152" mass="16403">MIRRLLATLMASLAASSPAMADRTANPIALFAGLDKITGVTTTFEIPIGEERQFGGVIVRPEVCYTRPVTEEPKTTSFVKVDQVEADKTRKPIFSGWMFAESPGLNAMEHATYDVWLTGCRDPNAPPPAVETAPAADAGGQPDKPKEDQPED</sequence>
<feature type="compositionally biased region" description="Basic and acidic residues" evidence="1">
    <location>
        <begin position="143"/>
        <end position="152"/>
    </location>
</feature>
<keyword evidence="4" id="KW-1185">Reference proteome</keyword>
<dbReference type="RefSeq" id="WP_111199051.1">
    <property type="nucleotide sequence ID" value="NZ_QKVK01000006.1"/>
</dbReference>
<comment type="caution">
    <text evidence="3">The sequence shown here is derived from an EMBL/GenBank/DDBJ whole genome shotgun (WGS) entry which is preliminary data.</text>
</comment>
<gene>
    <name evidence="3" type="ORF">DK847_13500</name>
</gene>
<evidence type="ECO:0000313" key="4">
    <source>
        <dbReference type="Proteomes" id="UP000248795"/>
    </source>
</evidence>
<reference evidence="4" key="1">
    <citation type="submission" date="2018-06" db="EMBL/GenBank/DDBJ databases">
        <title>Aestuariibacter litoralis strain KCTC 52945T.</title>
        <authorList>
            <person name="Li X."/>
            <person name="Salam N."/>
            <person name="Li J.-L."/>
            <person name="Chen Y.-M."/>
            <person name="Yang Z.-W."/>
            <person name="Zhang L.-Y."/>
            <person name="Han M.-X."/>
            <person name="Xiao M."/>
            <person name="Li W.-J."/>
        </authorList>
    </citation>
    <scope>NUCLEOTIDE SEQUENCE [LARGE SCALE GENOMIC DNA]</scope>
    <source>
        <strain evidence="4">KCTC 52945</strain>
    </source>
</reference>
<feature type="region of interest" description="Disordered" evidence="1">
    <location>
        <begin position="121"/>
        <end position="152"/>
    </location>
</feature>
<dbReference type="AlphaFoldDB" id="A0A2W2B7B5"/>
<evidence type="ECO:0000313" key="3">
    <source>
        <dbReference type="EMBL" id="PZF76214.1"/>
    </source>
</evidence>
<organism evidence="3 4">
    <name type="scientific">Aestuariivirga litoralis</name>
    <dbReference type="NCBI Taxonomy" id="2650924"/>
    <lineage>
        <taxon>Bacteria</taxon>
        <taxon>Pseudomonadati</taxon>
        <taxon>Pseudomonadota</taxon>
        <taxon>Alphaproteobacteria</taxon>
        <taxon>Hyphomicrobiales</taxon>
        <taxon>Aestuariivirgaceae</taxon>
        <taxon>Aestuariivirga</taxon>
    </lineage>
</organism>
<evidence type="ECO:0000256" key="1">
    <source>
        <dbReference type="SAM" id="MobiDB-lite"/>
    </source>
</evidence>
<dbReference type="EMBL" id="QKVK01000006">
    <property type="protein sequence ID" value="PZF76214.1"/>
    <property type="molecule type" value="Genomic_DNA"/>
</dbReference>
<protein>
    <submittedName>
        <fullName evidence="3">DUF2155 domain-containing protein</fullName>
    </submittedName>
</protein>
<feature type="chain" id="PRO_5015953961" evidence="2">
    <location>
        <begin position="22"/>
        <end position="152"/>
    </location>
</feature>
<dbReference type="Pfam" id="PF09923">
    <property type="entry name" value="DUF2155"/>
    <property type="match status" value="1"/>
</dbReference>
<dbReference type="Proteomes" id="UP000248795">
    <property type="component" value="Unassembled WGS sequence"/>
</dbReference>
<evidence type="ECO:0000256" key="2">
    <source>
        <dbReference type="SAM" id="SignalP"/>
    </source>
</evidence>
<dbReference type="InterPro" id="IPR019225">
    <property type="entry name" value="DUF2155"/>
</dbReference>
<accession>A0A2W2B7B5</accession>
<name>A0A2W2B7B5_9HYPH</name>
<proteinExistence type="predicted"/>